<dbReference type="Proteomes" id="UP000194236">
    <property type="component" value="Unassembled WGS sequence"/>
</dbReference>
<reference evidence="1 2" key="1">
    <citation type="submission" date="2017-03" db="EMBL/GenBank/DDBJ databases">
        <title>Genome Survey of Euroglyphus maynei.</title>
        <authorList>
            <person name="Arlian L.G."/>
            <person name="Morgan M.S."/>
            <person name="Rider S.D."/>
        </authorList>
    </citation>
    <scope>NUCLEOTIDE SEQUENCE [LARGE SCALE GENOMIC DNA]</scope>
    <source>
        <strain evidence="1">Arlian Lab</strain>
        <tissue evidence="1">Whole body</tissue>
    </source>
</reference>
<protein>
    <submittedName>
        <fullName evidence="1">Uncharacterized protein</fullName>
    </submittedName>
</protein>
<gene>
    <name evidence="1" type="ORF">BLA29_015073</name>
</gene>
<accession>A0A1Y3BGZ1</accession>
<dbReference type="EMBL" id="MUJZ01019495">
    <property type="protein sequence ID" value="OTF80199.1"/>
    <property type="molecule type" value="Genomic_DNA"/>
</dbReference>
<keyword evidence="2" id="KW-1185">Reference proteome</keyword>
<proteinExistence type="predicted"/>
<name>A0A1Y3BGZ1_EURMA</name>
<evidence type="ECO:0000313" key="1">
    <source>
        <dbReference type="EMBL" id="OTF80199.1"/>
    </source>
</evidence>
<evidence type="ECO:0000313" key="2">
    <source>
        <dbReference type="Proteomes" id="UP000194236"/>
    </source>
</evidence>
<organism evidence="1 2">
    <name type="scientific">Euroglyphus maynei</name>
    <name type="common">Mayne's house dust mite</name>
    <dbReference type="NCBI Taxonomy" id="6958"/>
    <lineage>
        <taxon>Eukaryota</taxon>
        <taxon>Metazoa</taxon>
        <taxon>Ecdysozoa</taxon>
        <taxon>Arthropoda</taxon>
        <taxon>Chelicerata</taxon>
        <taxon>Arachnida</taxon>
        <taxon>Acari</taxon>
        <taxon>Acariformes</taxon>
        <taxon>Sarcoptiformes</taxon>
        <taxon>Astigmata</taxon>
        <taxon>Psoroptidia</taxon>
        <taxon>Analgoidea</taxon>
        <taxon>Pyroglyphidae</taxon>
        <taxon>Pyroglyphinae</taxon>
        <taxon>Euroglyphus</taxon>
    </lineage>
</organism>
<comment type="caution">
    <text evidence="1">The sequence shown here is derived from an EMBL/GenBank/DDBJ whole genome shotgun (WGS) entry which is preliminary data.</text>
</comment>
<sequence>MLSIQIGSNESLL</sequence>